<name>A0AA96VNC5_9EURY</name>
<dbReference type="Proteomes" id="UP001302662">
    <property type="component" value="Chromosome"/>
</dbReference>
<evidence type="ECO:0000313" key="2">
    <source>
        <dbReference type="EMBL" id="WNY29237.1"/>
    </source>
</evidence>
<accession>A0AA96VNC5</accession>
<feature type="region of interest" description="Disordered" evidence="1">
    <location>
        <begin position="269"/>
        <end position="338"/>
    </location>
</feature>
<gene>
    <name evidence="2" type="ORF">MmiEs2_14620</name>
</gene>
<reference evidence="2 3" key="1">
    <citation type="submission" date="2023-07" db="EMBL/GenBank/DDBJ databases">
        <title>Closed genome sequence of Methanimicrococcus sp. Es2.</title>
        <authorList>
            <person name="Protasov E."/>
            <person name="Platt K."/>
            <person name="Reeh H."/>
            <person name="Poehlein A."/>
            <person name="Daniel R."/>
            <person name="Brune A."/>
        </authorList>
    </citation>
    <scope>NUCLEOTIDE SEQUENCE [LARGE SCALE GENOMIC DNA]</scope>
    <source>
        <strain evidence="2 3">Es2</strain>
    </source>
</reference>
<dbReference type="KEGG" id="mees:MmiEs2_14620"/>
<dbReference type="EMBL" id="CP131062">
    <property type="protein sequence ID" value="WNY29237.1"/>
    <property type="molecule type" value="Genomic_DNA"/>
</dbReference>
<keyword evidence="3" id="KW-1185">Reference proteome</keyword>
<organism evidence="2 3">
    <name type="scientific">Methanimicrococcus stummii</name>
    <dbReference type="NCBI Taxonomy" id="3028294"/>
    <lineage>
        <taxon>Archaea</taxon>
        <taxon>Methanobacteriati</taxon>
        <taxon>Methanobacteriota</taxon>
        <taxon>Stenosarchaea group</taxon>
        <taxon>Methanomicrobia</taxon>
        <taxon>Methanosarcinales</taxon>
        <taxon>Methanosarcinaceae</taxon>
        <taxon>Methanimicrococcus</taxon>
    </lineage>
</organism>
<proteinExistence type="predicted"/>
<feature type="region of interest" description="Disordered" evidence="1">
    <location>
        <begin position="399"/>
        <end position="418"/>
    </location>
</feature>
<dbReference type="RefSeq" id="WP_316559225.1">
    <property type="nucleotide sequence ID" value="NZ_CP131062.1"/>
</dbReference>
<dbReference type="Gene3D" id="2.160.10.10">
    <property type="entry name" value="Hexapeptide repeat proteins"/>
    <property type="match status" value="1"/>
</dbReference>
<dbReference type="SUPFAM" id="SSF51161">
    <property type="entry name" value="Trimeric LpxA-like enzymes"/>
    <property type="match status" value="1"/>
</dbReference>
<dbReference type="InterPro" id="IPR011004">
    <property type="entry name" value="Trimer_LpxA-like_sf"/>
</dbReference>
<dbReference type="GeneID" id="85197928"/>
<evidence type="ECO:0000256" key="1">
    <source>
        <dbReference type="SAM" id="MobiDB-lite"/>
    </source>
</evidence>
<evidence type="ECO:0000313" key="3">
    <source>
        <dbReference type="Proteomes" id="UP001302662"/>
    </source>
</evidence>
<feature type="region of interest" description="Disordered" evidence="1">
    <location>
        <begin position="487"/>
        <end position="536"/>
    </location>
</feature>
<protein>
    <recommendedName>
        <fullName evidence="4">Polymer-forming cytoskeletal protein</fullName>
    </recommendedName>
</protein>
<feature type="compositionally biased region" description="Low complexity" evidence="1">
    <location>
        <begin position="295"/>
        <end position="311"/>
    </location>
</feature>
<sequence>MISSKNIRFHSPSNTYIIPKNSIIDQNVAVKGNVIVGSGTRFWKNIKVDGNIQFGKGCAVEGNLKAHEIIIGSRSKVKGKITADSDISLLQNAVANSVESGGNITIMPGCVVGYANGSTLSVIGKAEIKKIGVITKVTVRANTVAELEDEPEESDELENEFKNELKNEFENEFGNEFESKFENELNKESNDFISKELIFENNISDSTKKDSDESYELENDIGSDAILDSSSTPIFPMESDNENVQPDVETVEFDAEIIDETIESSPKSFTTFADLPADRPVSIPTDESSEVEIVGETSISDTDSGSDSSSEMIPRTVETPFGTVVVGEKPAKSESMNRNVKFETESFSDNQFASVTEVSKEEQQADFEAEIRAKAPPVRKSEFKWPAFEPKKMPKTIKAEVSKEPARPDNLFSNQLKSSQAQIQYDEIKIQSAPKQKEYFQSSEPNISGKANQKIVFEEIGSANSKPQQIHSPIQKSKADILMEKMNFDAVPENKKETESRQKRERTQAEIKNSKIWYEERHPQSESKKKEYPPYV</sequence>
<evidence type="ECO:0008006" key="4">
    <source>
        <dbReference type="Google" id="ProtNLM"/>
    </source>
</evidence>
<dbReference type="AlphaFoldDB" id="A0AA96VNC5"/>